<dbReference type="InterPro" id="IPR019888">
    <property type="entry name" value="Tscrpt_reg_AsnC-like"/>
</dbReference>
<dbReference type="Pfam" id="PF13412">
    <property type="entry name" value="HTH_24"/>
    <property type="match status" value="1"/>
</dbReference>
<accession>A0A142VZM7</accession>
<evidence type="ECO:0000256" key="3">
    <source>
        <dbReference type="ARBA" id="ARBA00023163"/>
    </source>
</evidence>
<dbReference type="InterPro" id="IPR011991">
    <property type="entry name" value="ArsR-like_HTH"/>
</dbReference>
<evidence type="ECO:0000313" key="6">
    <source>
        <dbReference type="Proteomes" id="UP000076234"/>
    </source>
</evidence>
<dbReference type="SUPFAM" id="SSF46785">
    <property type="entry name" value="Winged helix' DNA-binding domain"/>
    <property type="match status" value="1"/>
</dbReference>
<evidence type="ECO:0000256" key="2">
    <source>
        <dbReference type="ARBA" id="ARBA00023125"/>
    </source>
</evidence>
<dbReference type="Pfam" id="PF01037">
    <property type="entry name" value="AsnC_trans_reg"/>
    <property type="match status" value="1"/>
</dbReference>
<keyword evidence="1" id="KW-0805">Transcription regulation</keyword>
<dbReference type="InterPro" id="IPR011008">
    <property type="entry name" value="Dimeric_a/b-barrel"/>
</dbReference>
<dbReference type="PANTHER" id="PTHR30154">
    <property type="entry name" value="LEUCINE-RESPONSIVE REGULATORY PROTEIN"/>
    <property type="match status" value="1"/>
</dbReference>
<dbReference type="Gene3D" id="1.10.10.10">
    <property type="entry name" value="Winged helix-like DNA-binding domain superfamily/Winged helix DNA-binding domain"/>
    <property type="match status" value="1"/>
</dbReference>
<reference evidence="6" key="1">
    <citation type="submission" date="2015-11" db="EMBL/GenBank/DDBJ databases">
        <title>Complete genome sequence of a polyethylene glycol-degrading strain Sphingopyxis terrae strain 203-1 (NBRC 15098).</title>
        <authorList>
            <person name="Yoshiyuki O."/>
            <person name="Shouta N."/>
            <person name="Nagata Y."/>
            <person name="Numata M."/>
            <person name="Tsuchikane K."/>
            <person name="Hosoyama A."/>
            <person name="Yamazoe A."/>
            <person name="Tsuda M."/>
            <person name="Fujita N."/>
            <person name="Kawai F."/>
        </authorList>
    </citation>
    <scope>NUCLEOTIDE SEQUENCE [LARGE SCALE GENOMIC DNA]</scope>
    <source>
        <strain evidence="6">203-1</strain>
    </source>
</reference>
<dbReference type="InterPro" id="IPR036390">
    <property type="entry name" value="WH_DNA-bd_sf"/>
</dbReference>
<evidence type="ECO:0000259" key="4">
    <source>
        <dbReference type="PROSITE" id="PS50956"/>
    </source>
</evidence>
<feature type="domain" description="HTH asnC-type" evidence="4">
    <location>
        <begin position="1"/>
        <end position="62"/>
    </location>
</feature>
<keyword evidence="2" id="KW-0238">DNA-binding</keyword>
<dbReference type="PANTHER" id="PTHR30154:SF34">
    <property type="entry name" value="TRANSCRIPTIONAL REGULATOR AZLB"/>
    <property type="match status" value="1"/>
</dbReference>
<evidence type="ECO:0000313" key="5">
    <source>
        <dbReference type="EMBL" id="AMU95253.1"/>
    </source>
</evidence>
<name>A0A142VZM7_9SPHN</name>
<evidence type="ECO:0000256" key="1">
    <source>
        <dbReference type="ARBA" id="ARBA00023015"/>
    </source>
</evidence>
<dbReference type="GO" id="GO:0043200">
    <property type="term" value="P:response to amino acid"/>
    <property type="evidence" value="ECO:0007669"/>
    <property type="project" value="TreeGrafter"/>
</dbReference>
<dbReference type="SMART" id="SM00344">
    <property type="entry name" value="HTH_ASNC"/>
    <property type="match status" value="1"/>
</dbReference>
<dbReference type="SUPFAM" id="SSF54909">
    <property type="entry name" value="Dimeric alpha+beta barrel"/>
    <property type="match status" value="1"/>
</dbReference>
<dbReference type="AlphaFoldDB" id="A0A142VZM7"/>
<dbReference type="EMBL" id="CP013342">
    <property type="protein sequence ID" value="AMU95253.1"/>
    <property type="molecule type" value="Genomic_DNA"/>
</dbReference>
<dbReference type="STRING" id="1219058.AOA14_11610"/>
<dbReference type="Gene3D" id="3.30.70.920">
    <property type="match status" value="1"/>
</dbReference>
<dbReference type="PROSITE" id="PS50956">
    <property type="entry name" value="HTH_ASNC_2"/>
    <property type="match status" value="1"/>
</dbReference>
<dbReference type="InterPro" id="IPR036388">
    <property type="entry name" value="WH-like_DNA-bd_sf"/>
</dbReference>
<dbReference type="GO" id="GO:0005829">
    <property type="term" value="C:cytosol"/>
    <property type="evidence" value="ECO:0007669"/>
    <property type="project" value="TreeGrafter"/>
</dbReference>
<dbReference type="CDD" id="cd00090">
    <property type="entry name" value="HTH_ARSR"/>
    <property type="match status" value="1"/>
</dbReference>
<reference evidence="5 6" key="2">
    <citation type="journal article" date="2016" name="Genome Announc.">
        <title>Complete Genome Sequence of Sphingopyxis terrae Strain 203-1 (NBRC 111660), a Polyethylene Glycol Degrader.</title>
        <authorList>
            <person name="Ohtsubo Y."/>
            <person name="Nonoyama S."/>
            <person name="Nagata Y."/>
            <person name="Numata M."/>
            <person name="Tsuchikane K."/>
            <person name="Hosoyama A."/>
            <person name="Yamazoe A."/>
            <person name="Tsuda M."/>
            <person name="Fujita N."/>
            <person name="Kawai F."/>
        </authorList>
    </citation>
    <scope>NUCLEOTIDE SEQUENCE [LARGE SCALE GENOMIC DNA]</scope>
    <source>
        <strain evidence="5 6">203-1</strain>
    </source>
</reference>
<dbReference type="RefSeq" id="WP_062901923.1">
    <property type="nucleotide sequence ID" value="NZ_CP013342.1"/>
</dbReference>
<dbReference type="InterPro" id="IPR000485">
    <property type="entry name" value="AsnC-type_HTH_dom"/>
</dbReference>
<dbReference type="InterPro" id="IPR019887">
    <property type="entry name" value="Tscrpt_reg_AsnC/Lrp_C"/>
</dbReference>
<dbReference type="GO" id="GO:0006355">
    <property type="term" value="P:regulation of DNA-templated transcription"/>
    <property type="evidence" value="ECO:0007669"/>
    <property type="project" value="UniProtKB-ARBA"/>
</dbReference>
<dbReference type="Proteomes" id="UP000076234">
    <property type="component" value="Chromosome"/>
</dbReference>
<keyword evidence="3" id="KW-0804">Transcription</keyword>
<dbReference type="PRINTS" id="PR00033">
    <property type="entry name" value="HTHASNC"/>
</dbReference>
<dbReference type="KEGG" id="ster:AOA14_11610"/>
<dbReference type="GO" id="GO:0043565">
    <property type="term" value="F:sequence-specific DNA binding"/>
    <property type="evidence" value="ECO:0007669"/>
    <property type="project" value="InterPro"/>
</dbReference>
<sequence>MDRKDHQIVRALMHDGRLSNQDLAAAANLSPSPCLRRVRLLEERGVITGYAALVDQKAMGYPITVFVGIRLSKHDQATVQAFERAIGAIDDILDCFLMTGDIDYLLRVVAPDLDGYERFVRERLHAIDGIASIDTSLAYGVVKQSRVLPLPG</sequence>
<proteinExistence type="predicted"/>
<gene>
    <name evidence="5" type="ORF">AOA14_11610</name>
</gene>
<protein>
    <submittedName>
        <fullName evidence="5">AsnC family transcriptional regulator</fullName>
    </submittedName>
</protein>
<organism evidence="5 6">
    <name type="scientific">Sphingopyxis terrae subsp. terrae NBRC 15098</name>
    <dbReference type="NCBI Taxonomy" id="1219058"/>
    <lineage>
        <taxon>Bacteria</taxon>
        <taxon>Pseudomonadati</taxon>
        <taxon>Pseudomonadota</taxon>
        <taxon>Alphaproteobacteria</taxon>
        <taxon>Sphingomonadales</taxon>
        <taxon>Sphingomonadaceae</taxon>
        <taxon>Sphingopyxis</taxon>
    </lineage>
</organism>